<dbReference type="GO" id="GO:0000956">
    <property type="term" value="P:nuclear-transcribed mRNA catabolic process"/>
    <property type="evidence" value="ECO:0007669"/>
    <property type="project" value="TreeGrafter"/>
</dbReference>
<keyword evidence="1" id="KW-0540">Nuclease</keyword>
<dbReference type="Gene3D" id="3.40.50.12390">
    <property type="match status" value="1"/>
</dbReference>
<dbReference type="InterPro" id="IPR004859">
    <property type="entry name" value="Xrn1_N"/>
</dbReference>
<dbReference type="EMBL" id="MN739469">
    <property type="protein sequence ID" value="QHT06526.1"/>
    <property type="molecule type" value="Genomic_DNA"/>
</dbReference>
<feature type="domain" description="Xrn1 helical" evidence="6">
    <location>
        <begin position="373"/>
        <end position="521"/>
    </location>
</feature>
<proteinExistence type="inferred from homology"/>
<comment type="similarity">
    <text evidence="4">Belongs to the 5'-3' exonuclease family.</text>
</comment>
<evidence type="ECO:0000256" key="3">
    <source>
        <dbReference type="ARBA" id="ARBA00022839"/>
    </source>
</evidence>
<dbReference type="PANTHER" id="PTHR12341">
    <property type="entry name" value="5'-&gt;3' EXORIBONUCLEASE"/>
    <property type="match status" value="1"/>
</dbReference>
<evidence type="ECO:0000259" key="6">
    <source>
        <dbReference type="Pfam" id="PF17846"/>
    </source>
</evidence>
<dbReference type="Pfam" id="PF17846">
    <property type="entry name" value="XRN_M"/>
    <property type="match status" value="2"/>
</dbReference>
<dbReference type="GO" id="GO:0016075">
    <property type="term" value="P:rRNA catabolic process"/>
    <property type="evidence" value="ECO:0007669"/>
    <property type="project" value="TreeGrafter"/>
</dbReference>
<dbReference type="GO" id="GO:0003723">
    <property type="term" value="F:RNA binding"/>
    <property type="evidence" value="ECO:0007669"/>
    <property type="project" value="TreeGrafter"/>
</dbReference>
<evidence type="ECO:0000259" key="5">
    <source>
        <dbReference type="Pfam" id="PF03159"/>
    </source>
</evidence>
<dbReference type="AlphaFoldDB" id="A0A6C0CNZ1"/>
<evidence type="ECO:0000256" key="4">
    <source>
        <dbReference type="ARBA" id="ARBA00038299"/>
    </source>
</evidence>
<evidence type="ECO:0000256" key="1">
    <source>
        <dbReference type="ARBA" id="ARBA00022722"/>
    </source>
</evidence>
<evidence type="ECO:0000256" key="2">
    <source>
        <dbReference type="ARBA" id="ARBA00022801"/>
    </source>
</evidence>
<keyword evidence="3" id="KW-0269">Exonuclease</keyword>
<evidence type="ECO:0000313" key="7">
    <source>
        <dbReference type="EMBL" id="QHT06526.1"/>
    </source>
</evidence>
<feature type="domain" description="Xrn1 helical" evidence="6">
    <location>
        <begin position="260"/>
        <end position="355"/>
    </location>
</feature>
<sequence length="529" mass="62762">MGIPSYFKYIVQKHRNILKKYNANLLVDNFYMDCNSVIYDCVRQLPKNCKDIEMELIKQTCIKIEEYINMIDPAKRVFVAFDGVAPVAKLEQQRNRRFKTQFEKNLMSDIGVKLEEISWSTASITPGTKFMEKLASGTKKYFQSERFSNIEIIVSASDEAGEGEHKIYQYIRDNSHHKEESTAIYGLDADLIMLTLNHLRNADKLYLFRETPHFIRSFDKSLDPNVTYVMDMPLMAECLTDELNDGDDIENESQKQRMFDYIFICFLLGNDFMPHFPALNIRTDGIDRIMSAYKLCLSISGNLTTRNKIIWKNVRTFIKILADKEQEYIEREHGIREKQSKNVHYRSRNEGESKEQQSFMNIPLLDRKKEEYINPYESGWQKRYYKVLFDGEMCEEHIKKLCLNYLEGLEWTFKYYTSGCADWNWHYKYEYPPLLEDLIKYVPYFDVDLIENNVSSPLPPLVQLSYVLPSSMSELLPIHVRKSLYTHYPEWYTEEYSFEWSYCKYFWECHAKLPKMDIDKLKMITSVKA</sequence>
<reference evidence="7" key="1">
    <citation type="journal article" date="2020" name="Nature">
        <title>Giant virus diversity and host interactions through global metagenomics.</title>
        <authorList>
            <person name="Schulz F."/>
            <person name="Roux S."/>
            <person name="Paez-Espino D."/>
            <person name="Jungbluth S."/>
            <person name="Walsh D.A."/>
            <person name="Denef V.J."/>
            <person name="McMahon K.D."/>
            <person name="Konstantinidis K.T."/>
            <person name="Eloe-Fadrosh E.A."/>
            <person name="Kyrpides N.C."/>
            <person name="Woyke T."/>
        </authorList>
    </citation>
    <scope>NUCLEOTIDE SEQUENCE</scope>
    <source>
        <strain evidence="7">GVMAG-M-3300021425-30</strain>
    </source>
</reference>
<dbReference type="PANTHER" id="PTHR12341:SF7">
    <property type="entry name" value="5'-3' EXORIBONUCLEASE 1"/>
    <property type="match status" value="1"/>
</dbReference>
<keyword evidence="2" id="KW-0378">Hydrolase</keyword>
<organism evidence="7">
    <name type="scientific">viral metagenome</name>
    <dbReference type="NCBI Taxonomy" id="1070528"/>
    <lineage>
        <taxon>unclassified sequences</taxon>
        <taxon>metagenomes</taxon>
        <taxon>organismal metagenomes</taxon>
    </lineage>
</organism>
<dbReference type="InterPro" id="IPR027073">
    <property type="entry name" value="5_3_exoribonuclease"/>
</dbReference>
<feature type="domain" description="Xrn1 N-terminal" evidence="5">
    <location>
        <begin position="1"/>
        <end position="210"/>
    </location>
</feature>
<protein>
    <recommendedName>
        <fullName evidence="8">Xrn1 N-terminal domain-containing protein</fullName>
    </recommendedName>
</protein>
<evidence type="ECO:0008006" key="8">
    <source>
        <dbReference type="Google" id="ProtNLM"/>
    </source>
</evidence>
<accession>A0A6C0CNZ1</accession>
<dbReference type="InterPro" id="IPR041412">
    <property type="entry name" value="Xrn1_helical"/>
</dbReference>
<dbReference type="GO" id="GO:0004534">
    <property type="term" value="F:5'-3' RNA exonuclease activity"/>
    <property type="evidence" value="ECO:0007669"/>
    <property type="project" value="TreeGrafter"/>
</dbReference>
<dbReference type="GO" id="GO:0005634">
    <property type="term" value="C:nucleus"/>
    <property type="evidence" value="ECO:0007669"/>
    <property type="project" value="TreeGrafter"/>
</dbReference>
<dbReference type="Pfam" id="PF03159">
    <property type="entry name" value="XRN_N"/>
    <property type="match status" value="1"/>
</dbReference>
<name>A0A6C0CNZ1_9ZZZZ</name>